<dbReference type="EMBL" id="CAXLJL010000095">
    <property type="protein sequence ID" value="CAL5131480.1"/>
    <property type="molecule type" value="Genomic_DNA"/>
</dbReference>
<dbReference type="PANTHER" id="PTHR48081:SF33">
    <property type="entry name" value="KYNURENINE FORMAMIDASE"/>
    <property type="match status" value="1"/>
</dbReference>
<dbReference type="InterPro" id="IPR013094">
    <property type="entry name" value="AB_hydrolase_3"/>
</dbReference>
<evidence type="ECO:0000259" key="2">
    <source>
        <dbReference type="Pfam" id="PF07859"/>
    </source>
</evidence>
<organism evidence="3 4">
    <name type="scientific">Calicophoron daubneyi</name>
    <name type="common">Rumen fluke</name>
    <name type="synonym">Paramphistomum daubneyi</name>
    <dbReference type="NCBI Taxonomy" id="300641"/>
    <lineage>
        <taxon>Eukaryota</taxon>
        <taxon>Metazoa</taxon>
        <taxon>Spiralia</taxon>
        <taxon>Lophotrochozoa</taxon>
        <taxon>Platyhelminthes</taxon>
        <taxon>Trematoda</taxon>
        <taxon>Digenea</taxon>
        <taxon>Plagiorchiida</taxon>
        <taxon>Pronocephalata</taxon>
        <taxon>Paramphistomoidea</taxon>
        <taxon>Paramphistomidae</taxon>
        <taxon>Calicophoron</taxon>
    </lineage>
</organism>
<proteinExistence type="predicted"/>
<gene>
    <name evidence="3" type="ORF">CDAUBV1_LOCUS3901</name>
</gene>
<evidence type="ECO:0000256" key="1">
    <source>
        <dbReference type="ARBA" id="ARBA00022801"/>
    </source>
</evidence>
<dbReference type="InterPro" id="IPR029058">
    <property type="entry name" value="AB_hydrolase_fold"/>
</dbReference>
<name>A0AAV2T2L9_CALDB</name>
<dbReference type="AlphaFoldDB" id="A0AAV2T2L9"/>
<feature type="domain" description="Alpha/beta hydrolase fold-3" evidence="2">
    <location>
        <begin position="89"/>
        <end position="218"/>
    </location>
</feature>
<protein>
    <recommendedName>
        <fullName evidence="2">Alpha/beta hydrolase fold-3 domain-containing protein</fullName>
    </recommendedName>
</protein>
<dbReference type="SUPFAM" id="SSF53474">
    <property type="entry name" value="alpha/beta-Hydrolases"/>
    <property type="match status" value="1"/>
</dbReference>
<dbReference type="InterPro" id="IPR050300">
    <property type="entry name" value="GDXG_lipolytic_enzyme"/>
</dbReference>
<evidence type="ECO:0000313" key="4">
    <source>
        <dbReference type="Proteomes" id="UP001497525"/>
    </source>
</evidence>
<dbReference type="Pfam" id="PF07859">
    <property type="entry name" value="Abhydrolase_3"/>
    <property type="match status" value="1"/>
</dbReference>
<accession>A0AAV2T2L9</accession>
<comment type="caution">
    <text evidence="3">The sequence shown here is derived from an EMBL/GenBank/DDBJ whole genome shotgun (WGS) entry which is preliminary data.</text>
</comment>
<dbReference type="Proteomes" id="UP001497525">
    <property type="component" value="Unassembled WGS sequence"/>
</dbReference>
<dbReference type="GO" id="GO:0016787">
    <property type="term" value="F:hydrolase activity"/>
    <property type="evidence" value="ECO:0007669"/>
    <property type="project" value="UniProtKB-KW"/>
</dbReference>
<dbReference type="PANTHER" id="PTHR48081">
    <property type="entry name" value="AB HYDROLASE SUPERFAMILY PROTEIN C4A8.06C"/>
    <property type="match status" value="1"/>
</dbReference>
<dbReference type="Gene3D" id="3.40.50.1820">
    <property type="entry name" value="alpha/beta hydrolase"/>
    <property type="match status" value="1"/>
</dbReference>
<keyword evidence="1" id="KW-0378">Hydrolase</keyword>
<reference evidence="3" key="1">
    <citation type="submission" date="2024-06" db="EMBL/GenBank/DDBJ databases">
        <authorList>
            <person name="Liu X."/>
            <person name="Lenzi L."/>
            <person name="Haldenby T S."/>
            <person name="Uol C."/>
        </authorList>
    </citation>
    <scope>NUCLEOTIDE SEQUENCE</scope>
</reference>
<sequence length="334" mass="37611">MLPPIKQDVDYLYENTNWMIRPHFDPIEARKSLMHSLKQQSEDCCTRAGNSADYAIPYDQSDEDPSHGMEAFDWFPPEKSSTDGVIKVVVYIHGGFWRAITLAECSHWATSVTSAGGVFVALSYRLAPWQSISMMPQQLCKAMQKIYEHTVRRMSSEGNQTPRLALSLVGHSAGAHLSVELIAAAGDAKENQCWLQSLDSLVLISGLYDLRPIIYTSVNQALKLQSEEEAWAVSPCRFFSQGSSNTSPYWDSVRWLVGWTEHDSPAFKEQSEKMVSALTAYFQRRTDTGKRNRGPVETFCCPNEDHFTSVQNLYYGKERSALLGKILEFVGLSD</sequence>
<evidence type="ECO:0000313" key="3">
    <source>
        <dbReference type="EMBL" id="CAL5131480.1"/>
    </source>
</evidence>